<evidence type="ECO:0000256" key="3">
    <source>
        <dbReference type="SAM" id="MobiDB-lite"/>
    </source>
</evidence>
<proteinExistence type="predicted"/>
<sequence>MNQPSVILFAKDVAQQLLHNAQELSKEPGIKAFCSALAAELANIQQCLEKLGDAQNDAAGEHRVLTLLDNLGQLCQWPTVRSPAPSGLGNTIDCRRRYPTLIRTSTRTKKVMKDFAADPRAKKGRVGLLKFLKAFGKPKKTVAGPELSELNPADAQQQQDDYQAYIRVLYASLASYYLCRRQDDRREIATNLRLNGCCSPGELADSVNFRLFFLDHPHDNDSNGSSQWQDTQICVLRRRRIKLNTEQADTSGTQSGKVISTDAFCGIITNRNRSQLKLAVSDDGLVFHGSAPLSRGFLLSASSVSLAKLLKITKLSWKMKLLLSYFLAKAVWQYYDSDWMQREWTKEMVHFMFEQRSKTPKGIFINEPFLSARFDSRQPAQEKDNEFRSHLLPKILALGIMFLEIELGIDIKDHRMPEDLGPGGEPAVNADHIAAMEVFNETEWDKRETFGVFRHVIGACLIPDDFKPFLDDIQGLRDALKKHILNPLQNFYKDAWENPDTSHVRPIEIDISGPSRPGAIEEGVRSVLPPVPSATPWKMSSLLDGVMPVSTSIPPNKRILSTRSFPSDDWFQELDKLNSVLRVKPKERHGPYQPVKIAILDTGVSEDFADFVKGYKDFVSNDDYNWQDNTGHGTNAVRLIQKVYNMAEIYIGRVFEAHRATANTATLMAQAIRHAKGRWKVDIIVMPSGFRSENRDMEIAIDEARNDHILIFAPASNYGNVVEIAFPGRLYRDFKLLCMFCTDHNVRAPLNFNPSVMRDARYSFAILGCDIVLPHVTEPLSGTSYATMIGAAVAGRILDFTRHRDTCERIRRLEKLKTVEGMSAVFLKMAKNAVDNGYHCIAPWKILPPEIPGESNQETKDEKRSRERADVCETISRALEDGR</sequence>
<feature type="domain" description="DUF7580" evidence="5">
    <location>
        <begin position="158"/>
        <end position="490"/>
    </location>
</feature>
<evidence type="ECO:0000256" key="1">
    <source>
        <dbReference type="ARBA" id="ARBA00022729"/>
    </source>
</evidence>
<dbReference type="Proteomes" id="UP000243515">
    <property type="component" value="Unassembled WGS sequence"/>
</dbReference>
<dbReference type="SUPFAM" id="SSF52743">
    <property type="entry name" value="Subtilisin-like"/>
    <property type="match status" value="1"/>
</dbReference>
<dbReference type="PANTHER" id="PTHR35186">
    <property type="entry name" value="ANK_REP_REGION DOMAIN-CONTAINING PROTEIN"/>
    <property type="match status" value="1"/>
</dbReference>
<evidence type="ECO:0000259" key="4">
    <source>
        <dbReference type="Pfam" id="PF00082"/>
    </source>
</evidence>
<protein>
    <recommendedName>
        <fullName evidence="8">Peptidase S8/S53 domain-containing protein</fullName>
    </recommendedName>
</protein>
<dbReference type="InterPro" id="IPR036852">
    <property type="entry name" value="Peptidase_S8/S53_dom_sf"/>
</dbReference>
<dbReference type="GO" id="GO:0006508">
    <property type="term" value="P:proteolysis"/>
    <property type="evidence" value="ECO:0007669"/>
    <property type="project" value="InterPro"/>
</dbReference>
<keyword evidence="2" id="KW-0865">Zymogen</keyword>
<evidence type="ECO:0000313" key="6">
    <source>
        <dbReference type="EMBL" id="OXV08982.1"/>
    </source>
</evidence>
<keyword evidence="1" id="KW-0732">Signal</keyword>
<keyword evidence="7" id="KW-1185">Reference proteome</keyword>
<evidence type="ECO:0000256" key="2">
    <source>
        <dbReference type="ARBA" id="ARBA00023145"/>
    </source>
</evidence>
<feature type="domain" description="Peptidase S8/S53" evidence="4">
    <location>
        <begin position="595"/>
        <end position="735"/>
    </location>
</feature>
<evidence type="ECO:0008006" key="8">
    <source>
        <dbReference type="Google" id="ProtNLM"/>
    </source>
</evidence>
<dbReference type="Gene3D" id="3.40.50.200">
    <property type="entry name" value="Peptidase S8/S53 domain"/>
    <property type="match status" value="1"/>
</dbReference>
<dbReference type="Pfam" id="PF24476">
    <property type="entry name" value="DUF7580"/>
    <property type="match status" value="1"/>
</dbReference>
<dbReference type="EMBL" id="NPHW01003776">
    <property type="protein sequence ID" value="OXV08982.1"/>
    <property type="molecule type" value="Genomic_DNA"/>
</dbReference>
<accession>A0A232LXY5</accession>
<comment type="caution">
    <text evidence="6">The sequence shown here is derived from an EMBL/GenBank/DDBJ whole genome shotgun (WGS) entry which is preliminary data.</text>
</comment>
<dbReference type="CDD" id="cd00306">
    <property type="entry name" value="Peptidases_S8_S53"/>
    <property type="match status" value="1"/>
</dbReference>
<dbReference type="Pfam" id="PF00082">
    <property type="entry name" value="Peptidase_S8"/>
    <property type="match status" value="1"/>
</dbReference>
<gene>
    <name evidence="6" type="ORF">Egran_03256</name>
</gene>
<dbReference type="PANTHER" id="PTHR35186:SF4">
    <property type="entry name" value="PRION-INHIBITION AND PROPAGATION HELO DOMAIN-CONTAINING PROTEIN"/>
    <property type="match status" value="1"/>
</dbReference>
<dbReference type="InterPro" id="IPR000209">
    <property type="entry name" value="Peptidase_S8/S53_dom"/>
</dbReference>
<dbReference type="GO" id="GO:0004252">
    <property type="term" value="F:serine-type endopeptidase activity"/>
    <property type="evidence" value="ECO:0007669"/>
    <property type="project" value="InterPro"/>
</dbReference>
<dbReference type="InterPro" id="IPR056002">
    <property type="entry name" value="DUF7580"/>
</dbReference>
<organism evidence="6 7">
    <name type="scientific">Elaphomyces granulatus</name>
    <dbReference type="NCBI Taxonomy" id="519963"/>
    <lineage>
        <taxon>Eukaryota</taxon>
        <taxon>Fungi</taxon>
        <taxon>Dikarya</taxon>
        <taxon>Ascomycota</taxon>
        <taxon>Pezizomycotina</taxon>
        <taxon>Eurotiomycetes</taxon>
        <taxon>Eurotiomycetidae</taxon>
        <taxon>Eurotiales</taxon>
        <taxon>Elaphomycetaceae</taxon>
        <taxon>Elaphomyces</taxon>
    </lineage>
</organism>
<dbReference type="AlphaFoldDB" id="A0A232LXY5"/>
<name>A0A232LXY5_9EURO</name>
<dbReference type="OrthoDB" id="4508363at2759"/>
<feature type="region of interest" description="Disordered" evidence="3">
    <location>
        <begin position="851"/>
        <end position="871"/>
    </location>
</feature>
<evidence type="ECO:0000313" key="7">
    <source>
        <dbReference type="Proteomes" id="UP000243515"/>
    </source>
</evidence>
<reference evidence="6 7" key="1">
    <citation type="journal article" date="2015" name="Environ. Microbiol.">
        <title>Metagenome sequence of Elaphomyces granulatus from sporocarp tissue reveals Ascomycota ectomycorrhizal fingerprints of genome expansion and a Proteobacteria-rich microbiome.</title>
        <authorList>
            <person name="Quandt C.A."/>
            <person name="Kohler A."/>
            <person name="Hesse C.N."/>
            <person name="Sharpton T.J."/>
            <person name="Martin F."/>
            <person name="Spatafora J.W."/>
        </authorList>
    </citation>
    <scope>NUCLEOTIDE SEQUENCE [LARGE SCALE GENOMIC DNA]</scope>
    <source>
        <strain evidence="6 7">OSC145934</strain>
    </source>
</reference>
<feature type="compositionally biased region" description="Basic and acidic residues" evidence="3">
    <location>
        <begin position="857"/>
        <end position="871"/>
    </location>
</feature>
<evidence type="ECO:0000259" key="5">
    <source>
        <dbReference type="Pfam" id="PF24476"/>
    </source>
</evidence>